<feature type="compositionally biased region" description="Basic and acidic residues" evidence="1">
    <location>
        <begin position="573"/>
        <end position="583"/>
    </location>
</feature>
<keyword evidence="2" id="KW-1133">Transmembrane helix</keyword>
<keyword evidence="2" id="KW-0812">Transmembrane</keyword>
<proteinExistence type="predicted"/>
<dbReference type="InterPro" id="IPR008480">
    <property type="entry name" value="DUF761_pln"/>
</dbReference>
<feature type="compositionally biased region" description="Basic and acidic residues" evidence="1">
    <location>
        <begin position="346"/>
        <end position="356"/>
    </location>
</feature>
<feature type="compositionally biased region" description="Basic and acidic residues" evidence="1">
    <location>
        <begin position="693"/>
        <end position="710"/>
    </location>
</feature>
<sequence>MAFGVHQKVSHDISLAFGKGLQGLKVEAMGNQGKLNNNSQRKGFSGRTLMESIMLGVLTITVAAIPVVVTHVPAPESLIIIKEILQDWCTPSVCFGILIIGILIVTLGGGGSEPPSTPEQNHKKFADSYLTQGPVSATQIDPLRMPDIFFSPDAARTHALNHSASFPVRAAQPSSVMVPVYYPAFVPPQQHSPFSSHSEKDVDFLLRHEGQFESNVGDRFVPRMDERFVSRVGDRFPPRVDDRYSPRVEERFGPRLEEWFSPKVEDRFGPRVDERFSPRVEERFGPKVEDRFGPRVDERFSPRVEERFGAKVDERYVPRDEERYVPQVEERYVPEVEERYVPQVEERYESQEHDRFEAEDEDTYEHEEEVRYGAHVESRARSDSEDEGRYVHHEDAESDREDEVEHEQHRARYIASDSDDEGEAEPDQVEMQSGSEDEVEHHSHESHVQQPPLLSESIDSSRKVISPPHSPVAPPAVEVASVHTQLPPPQRQSYSASSTGAPEAGASSNLLSRRRPPTVPTPVVVQPPPPPPPLSEPIATSSPEPKMSPPEPKMSVRVERKEAPEMSPPEPKMSVRVERKETPEMSPRTPPKHSNQRRPLSSTSRSYGEYVRQTTDCPLPNPKTPSPSTRSKLDASAVAPVGVLPKVGSSPSPKTEASETSLDEKLARMKARNRRQSTGSISLVNQALMPNKKPREVRVVDDDKLDKELAQDPAEEDDDVDQRVEAFLKNFREQMRLQRQESLQRHRRSDIKP</sequence>
<keyword evidence="4" id="KW-1185">Reference proteome</keyword>
<evidence type="ECO:0000256" key="1">
    <source>
        <dbReference type="SAM" id="MobiDB-lite"/>
    </source>
</evidence>
<feature type="compositionally biased region" description="Polar residues" evidence="1">
    <location>
        <begin position="597"/>
        <end position="616"/>
    </location>
</feature>
<evidence type="ECO:0000313" key="4">
    <source>
        <dbReference type="Proteomes" id="UP000822688"/>
    </source>
</evidence>
<feature type="transmembrane region" description="Helical" evidence="2">
    <location>
        <begin position="93"/>
        <end position="111"/>
    </location>
</feature>
<protein>
    <submittedName>
        <fullName evidence="3">Uncharacterized protein</fullName>
    </submittedName>
</protein>
<dbReference type="Pfam" id="PF05553">
    <property type="entry name" value="DUF761"/>
    <property type="match status" value="1"/>
</dbReference>
<feature type="compositionally biased region" description="Polar residues" evidence="1">
    <location>
        <begin position="649"/>
        <end position="660"/>
    </location>
</feature>
<feature type="compositionally biased region" description="Polar residues" evidence="1">
    <location>
        <begin position="491"/>
        <end position="511"/>
    </location>
</feature>
<comment type="caution">
    <text evidence="3">The sequence shown here is derived from an EMBL/GenBank/DDBJ whole genome shotgun (WGS) entry which is preliminary data.</text>
</comment>
<feature type="compositionally biased region" description="Acidic residues" evidence="1">
    <location>
        <begin position="357"/>
        <end position="367"/>
    </location>
</feature>
<feature type="compositionally biased region" description="Polar residues" evidence="1">
    <location>
        <begin position="676"/>
        <end position="685"/>
    </location>
</feature>
<gene>
    <name evidence="3" type="ORF">KC19_6G065300</name>
</gene>
<evidence type="ECO:0000256" key="2">
    <source>
        <dbReference type="SAM" id="Phobius"/>
    </source>
</evidence>
<name>A0A8T0HF55_CERPU</name>
<dbReference type="EMBL" id="CM026427">
    <property type="protein sequence ID" value="KAG0569108.1"/>
    <property type="molecule type" value="Genomic_DNA"/>
</dbReference>
<evidence type="ECO:0000313" key="3">
    <source>
        <dbReference type="EMBL" id="KAG0569108.1"/>
    </source>
</evidence>
<feature type="compositionally biased region" description="Basic and acidic residues" evidence="1">
    <location>
        <begin position="554"/>
        <end position="564"/>
    </location>
</feature>
<organism evidence="3 4">
    <name type="scientific">Ceratodon purpureus</name>
    <name type="common">Fire moss</name>
    <name type="synonym">Dicranum purpureum</name>
    <dbReference type="NCBI Taxonomy" id="3225"/>
    <lineage>
        <taxon>Eukaryota</taxon>
        <taxon>Viridiplantae</taxon>
        <taxon>Streptophyta</taxon>
        <taxon>Embryophyta</taxon>
        <taxon>Bryophyta</taxon>
        <taxon>Bryophytina</taxon>
        <taxon>Bryopsida</taxon>
        <taxon>Dicranidae</taxon>
        <taxon>Pseudoditrichales</taxon>
        <taxon>Ditrichaceae</taxon>
        <taxon>Ceratodon</taxon>
    </lineage>
</organism>
<feature type="compositionally biased region" description="Pro residues" evidence="1">
    <location>
        <begin position="517"/>
        <end position="535"/>
    </location>
</feature>
<dbReference type="Proteomes" id="UP000822688">
    <property type="component" value="Chromosome 6"/>
</dbReference>
<feature type="transmembrane region" description="Helical" evidence="2">
    <location>
        <begin position="53"/>
        <end position="72"/>
    </location>
</feature>
<dbReference type="AlphaFoldDB" id="A0A8T0HF55"/>
<feature type="region of interest" description="Disordered" evidence="1">
    <location>
        <begin position="346"/>
        <end position="721"/>
    </location>
</feature>
<feature type="compositionally biased region" description="Acidic residues" evidence="1">
    <location>
        <begin position="417"/>
        <end position="428"/>
    </location>
</feature>
<reference evidence="3 4" key="1">
    <citation type="submission" date="2020-06" db="EMBL/GenBank/DDBJ databases">
        <title>WGS assembly of Ceratodon purpureus strain R40.</title>
        <authorList>
            <person name="Carey S.B."/>
            <person name="Jenkins J."/>
            <person name="Shu S."/>
            <person name="Lovell J.T."/>
            <person name="Sreedasyam A."/>
            <person name="Maumus F."/>
            <person name="Tiley G.P."/>
            <person name="Fernandez-Pozo N."/>
            <person name="Barry K."/>
            <person name="Chen C."/>
            <person name="Wang M."/>
            <person name="Lipzen A."/>
            <person name="Daum C."/>
            <person name="Saski C.A."/>
            <person name="Payton A.C."/>
            <person name="Mcbreen J.C."/>
            <person name="Conrad R.E."/>
            <person name="Kollar L.M."/>
            <person name="Olsson S."/>
            <person name="Huttunen S."/>
            <person name="Landis J.B."/>
            <person name="Wickett N.J."/>
            <person name="Johnson M.G."/>
            <person name="Rensing S.A."/>
            <person name="Grimwood J."/>
            <person name="Schmutz J."/>
            <person name="Mcdaniel S.F."/>
        </authorList>
    </citation>
    <scope>NUCLEOTIDE SEQUENCE [LARGE SCALE GENOMIC DNA]</scope>
    <source>
        <strain evidence="3 4">R40</strain>
    </source>
</reference>
<accession>A0A8T0HF55</accession>
<keyword evidence="2" id="KW-0472">Membrane</keyword>
<feature type="compositionally biased region" description="Acidic residues" evidence="1">
    <location>
        <begin position="396"/>
        <end position="405"/>
    </location>
</feature>
<feature type="compositionally biased region" description="Basic and acidic residues" evidence="1">
    <location>
        <begin position="368"/>
        <end position="395"/>
    </location>
</feature>